<accession>A0AA86R833</accession>
<evidence type="ECO:0000256" key="1">
    <source>
        <dbReference type="SAM" id="SignalP"/>
    </source>
</evidence>
<gene>
    <name evidence="3" type="ORF">HINF_LOCUS14430</name>
    <name evidence="2" type="ORF">HINF_LOCUS58887</name>
</gene>
<sequence length="255" mass="28928">MNEIILFSVLSWLRILWIGSTVLRNSFIAETFINLTGTIKPIIIAETLYSIPYHMGHIINQHITINIIQNSHIGMSKQQKVVLLSFIALNTIIVSDNQIAVYPVHAASSHQLAKQSQSLMPGISPKNADMAQVINELSRQIRRNKTKKRTDPIALSIPKEINTTYMDIHISDQKDQGVICGVNKRQTYPCSNIYFGERQSQLKTLALQYQLSSAMLAIIHDKYIHTVIIRQPIVTGGIFFQHVSHYIGIQRQLKM</sequence>
<protein>
    <submittedName>
        <fullName evidence="3">Hypothetical_protein</fullName>
    </submittedName>
</protein>
<reference evidence="3 4" key="2">
    <citation type="submission" date="2024-07" db="EMBL/GenBank/DDBJ databases">
        <authorList>
            <person name="Akdeniz Z."/>
        </authorList>
    </citation>
    <scope>NUCLEOTIDE SEQUENCE [LARGE SCALE GENOMIC DNA]</scope>
</reference>
<dbReference type="EMBL" id="CATOUU010001090">
    <property type="protein sequence ID" value="CAI9971242.1"/>
    <property type="molecule type" value="Genomic_DNA"/>
</dbReference>
<dbReference type="Proteomes" id="UP001642409">
    <property type="component" value="Unassembled WGS sequence"/>
</dbReference>
<evidence type="ECO:0000313" key="2">
    <source>
        <dbReference type="EMBL" id="CAI9971242.1"/>
    </source>
</evidence>
<evidence type="ECO:0000313" key="3">
    <source>
        <dbReference type="EMBL" id="CAL5995978.1"/>
    </source>
</evidence>
<dbReference type="AlphaFoldDB" id="A0AA86R833"/>
<name>A0AA86R833_9EUKA</name>
<keyword evidence="4" id="KW-1185">Reference proteome</keyword>
<comment type="caution">
    <text evidence="2">The sequence shown here is derived from an EMBL/GenBank/DDBJ whole genome shotgun (WGS) entry which is preliminary data.</text>
</comment>
<organism evidence="2">
    <name type="scientific">Hexamita inflata</name>
    <dbReference type="NCBI Taxonomy" id="28002"/>
    <lineage>
        <taxon>Eukaryota</taxon>
        <taxon>Metamonada</taxon>
        <taxon>Diplomonadida</taxon>
        <taxon>Hexamitidae</taxon>
        <taxon>Hexamitinae</taxon>
        <taxon>Hexamita</taxon>
    </lineage>
</organism>
<keyword evidence="1" id="KW-0732">Signal</keyword>
<dbReference type="EMBL" id="CAXDID020000034">
    <property type="protein sequence ID" value="CAL5995978.1"/>
    <property type="molecule type" value="Genomic_DNA"/>
</dbReference>
<feature type="signal peptide" evidence="1">
    <location>
        <begin position="1"/>
        <end position="24"/>
    </location>
</feature>
<evidence type="ECO:0000313" key="4">
    <source>
        <dbReference type="Proteomes" id="UP001642409"/>
    </source>
</evidence>
<proteinExistence type="predicted"/>
<feature type="chain" id="PRO_5041720740" evidence="1">
    <location>
        <begin position="25"/>
        <end position="255"/>
    </location>
</feature>
<reference evidence="2" key="1">
    <citation type="submission" date="2023-06" db="EMBL/GenBank/DDBJ databases">
        <authorList>
            <person name="Kurt Z."/>
        </authorList>
    </citation>
    <scope>NUCLEOTIDE SEQUENCE</scope>
</reference>